<proteinExistence type="predicted"/>
<evidence type="ECO:0008006" key="3">
    <source>
        <dbReference type="Google" id="ProtNLM"/>
    </source>
</evidence>
<sequence>MILDFKRDVQAYWVRSLDWVAKQKKTSKKNPARAVLVEETTHILGMLPWGWAKPPGLSDSEPAHNLWRFLGPHWLAGSQQNDMLELLRHKVDSDPELAKKFRIQGIALSAKILEAHKAGCETYKSSQSFQWIRDVADDLVRNEAALISTAHLGQINNEPHWIGFVFDFSHPTAVIHYGDSFGEPMPASLLAACRWWIAQHSEAQLVLKDLPISTQSDGFSCGMLVDNSLQHFVDSQILLSVPSASFVDARLEAFNKIGRWTLDRVCVPVDTLDRC</sequence>
<keyword evidence="2" id="KW-1185">Reference proteome</keyword>
<dbReference type="AlphaFoldDB" id="A0AAD6Z281"/>
<reference evidence="1" key="1">
    <citation type="submission" date="2023-03" db="EMBL/GenBank/DDBJ databases">
        <title>Massive genome expansion in bonnet fungi (Mycena s.s.) driven by repeated elements and novel gene families across ecological guilds.</title>
        <authorList>
            <consortium name="Lawrence Berkeley National Laboratory"/>
            <person name="Harder C.B."/>
            <person name="Miyauchi S."/>
            <person name="Viragh M."/>
            <person name="Kuo A."/>
            <person name="Thoen E."/>
            <person name="Andreopoulos B."/>
            <person name="Lu D."/>
            <person name="Skrede I."/>
            <person name="Drula E."/>
            <person name="Henrissat B."/>
            <person name="Morin E."/>
            <person name="Kohler A."/>
            <person name="Barry K."/>
            <person name="LaButti K."/>
            <person name="Morin E."/>
            <person name="Salamov A."/>
            <person name="Lipzen A."/>
            <person name="Mereny Z."/>
            <person name="Hegedus B."/>
            <person name="Baldrian P."/>
            <person name="Stursova M."/>
            <person name="Weitz H."/>
            <person name="Taylor A."/>
            <person name="Grigoriev I.V."/>
            <person name="Nagy L.G."/>
            <person name="Martin F."/>
            <person name="Kauserud H."/>
        </authorList>
    </citation>
    <scope>NUCLEOTIDE SEQUENCE</scope>
    <source>
        <strain evidence="1">CBHHK002</strain>
    </source>
</reference>
<accession>A0AAD6Z281</accession>
<organism evidence="1 2">
    <name type="scientific">Mycena albidolilacea</name>
    <dbReference type="NCBI Taxonomy" id="1033008"/>
    <lineage>
        <taxon>Eukaryota</taxon>
        <taxon>Fungi</taxon>
        <taxon>Dikarya</taxon>
        <taxon>Basidiomycota</taxon>
        <taxon>Agaricomycotina</taxon>
        <taxon>Agaricomycetes</taxon>
        <taxon>Agaricomycetidae</taxon>
        <taxon>Agaricales</taxon>
        <taxon>Marasmiineae</taxon>
        <taxon>Mycenaceae</taxon>
        <taxon>Mycena</taxon>
    </lineage>
</organism>
<dbReference type="InterPro" id="IPR038765">
    <property type="entry name" value="Papain-like_cys_pep_sf"/>
</dbReference>
<dbReference type="SUPFAM" id="SSF54001">
    <property type="entry name" value="Cysteine proteinases"/>
    <property type="match status" value="1"/>
</dbReference>
<evidence type="ECO:0000313" key="1">
    <source>
        <dbReference type="EMBL" id="KAJ7304726.1"/>
    </source>
</evidence>
<dbReference type="Proteomes" id="UP001218218">
    <property type="component" value="Unassembled WGS sequence"/>
</dbReference>
<protein>
    <recommendedName>
        <fullName evidence="3">Ubiquitin-like protease family profile domain-containing protein</fullName>
    </recommendedName>
</protein>
<dbReference type="Gene3D" id="3.40.395.10">
    <property type="entry name" value="Adenoviral Proteinase, Chain A"/>
    <property type="match status" value="1"/>
</dbReference>
<name>A0AAD6Z281_9AGAR</name>
<gene>
    <name evidence="1" type="ORF">DFH08DRAFT_721439</name>
</gene>
<comment type="caution">
    <text evidence="1">The sequence shown here is derived from an EMBL/GenBank/DDBJ whole genome shotgun (WGS) entry which is preliminary data.</text>
</comment>
<dbReference type="EMBL" id="JARIHO010000099">
    <property type="protein sequence ID" value="KAJ7304726.1"/>
    <property type="molecule type" value="Genomic_DNA"/>
</dbReference>
<evidence type="ECO:0000313" key="2">
    <source>
        <dbReference type="Proteomes" id="UP001218218"/>
    </source>
</evidence>